<feature type="domain" description="RRM" evidence="5">
    <location>
        <begin position="44"/>
        <end position="113"/>
    </location>
</feature>
<dbReference type="PROSITE" id="PS50102">
    <property type="entry name" value="RRM"/>
    <property type="match status" value="2"/>
</dbReference>
<accession>A0A5P1EDD7</accession>
<dbReference type="Gene3D" id="3.30.70.330">
    <property type="match status" value="2"/>
</dbReference>
<dbReference type="GO" id="GO:0010468">
    <property type="term" value="P:regulation of gene expression"/>
    <property type="evidence" value="ECO:0007669"/>
    <property type="project" value="TreeGrafter"/>
</dbReference>
<evidence type="ECO:0000256" key="1">
    <source>
        <dbReference type="ARBA" id="ARBA00004123"/>
    </source>
</evidence>
<dbReference type="AlphaFoldDB" id="A0A5P1EDD7"/>
<dbReference type="InterPro" id="IPR000504">
    <property type="entry name" value="RRM_dom"/>
</dbReference>
<proteinExistence type="predicted"/>
<name>A0A5P1EDD7_ASPOF</name>
<comment type="subcellular location">
    <subcellularLocation>
        <location evidence="1">Nucleus</location>
    </subcellularLocation>
</comment>
<feature type="domain" description="RRM" evidence="5">
    <location>
        <begin position="127"/>
        <end position="169"/>
    </location>
</feature>
<dbReference type="Proteomes" id="UP000243459">
    <property type="component" value="Chromosome 7"/>
</dbReference>
<gene>
    <name evidence="6" type="ORF">A4U43_C07F20130</name>
</gene>
<keyword evidence="3" id="KW-0694">RNA-binding</keyword>
<dbReference type="Gramene" id="ONK63905">
    <property type="protein sequence ID" value="ONK63905"/>
    <property type="gene ID" value="A4U43_C07F20130"/>
</dbReference>
<dbReference type="OMA" id="TEHELCQ"/>
<dbReference type="GO" id="GO:0003723">
    <property type="term" value="F:RNA binding"/>
    <property type="evidence" value="ECO:0007669"/>
    <property type="project" value="UniProtKB-UniRule"/>
</dbReference>
<evidence type="ECO:0000313" key="6">
    <source>
        <dbReference type="EMBL" id="ONK63905.1"/>
    </source>
</evidence>
<evidence type="ECO:0000256" key="2">
    <source>
        <dbReference type="ARBA" id="ARBA00023242"/>
    </source>
</evidence>
<evidence type="ECO:0000313" key="7">
    <source>
        <dbReference type="Proteomes" id="UP000243459"/>
    </source>
</evidence>
<keyword evidence="2" id="KW-0539">Nucleus</keyword>
<dbReference type="InterPro" id="IPR012677">
    <property type="entry name" value="Nucleotide-bd_a/b_plait_sf"/>
</dbReference>
<protein>
    <recommendedName>
        <fullName evidence="5">RRM domain-containing protein</fullName>
    </recommendedName>
</protein>
<sequence>MDPSTKTEPKLTTLKSKFSPPSILEREGGGGEKELGYDNDEDAGEVFVGGLAGDTTEEMLKGHFGNYGKVAAGIVSSRNYGFIAFADPTIAERVLEDEHVINGKWVNVKRFIKDGGGGGGGGNVWTDQIYVGGLAPTVTEHELCQYFQNYGVVTESVIIRDKKTLGLGVEVNQIINK</sequence>
<keyword evidence="7" id="KW-1185">Reference proteome</keyword>
<dbReference type="GO" id="GO:0000785">
    <property type="term" value="C:chromatin"/>
    <property type="evidence" value="ECO:0007669"/>
    <property type="project" value="TreeGrafter"/>
</dbReference>
<feature type="compositionally biased region" description="Basic and acidic residues" evidence="4">
    <location>
        <begin position="24"/>
        <end position="36"/>
    </location>
</feature>
<reference evidence="7" key="1">
    <citation type="journal article" date="2017" name="Nat. Commun.">
        <title>The asparagus genome sheds light on the origin and evolution of a young Y chromosome.</title>
        <authorList>
            <person name="Harkess A."/>
            <person name="Zhou J."/>
            <person name="Xu C."/>
            <person name="Bowers J.E."/>
            <person name="Van der Hulst R."/>
            <person name="Ayyampalayam S."/>
            <person name="Mercati F."/>
            <person name="Riccardi P."/>
            <person name="McKain M.R."/>
            <person name="Kakrana A."/>
            <person name="Tang H."/>
            <person name="Ray J."/>
            <person name="Groenendijk J."/>
            <person name="Arikit S."/>
            <person name="Mathioni S.M."/>
            <person name="Nakano M."/>
            <person name="Shan H."/>
            <person name="Telgmann-Rauber A."/>
            <person name="Kanno A."/>
            <person name="Yue Z."/>
            <person name="Chen H."/>
            <person name="Li W."/>
            <person name="Chen Y."/>
            <person name="Xu X."/>
            <person name="Zhang Y."/>
            <person name="Luo S."/>
            <person name="Chen H."/>
            <person name="Gao J."/>
            <person name="Mao Z."/>
            <person name="Pires J.C."/>
            <person name="Luo M."/>
            <person name="Kudrna D."/>
            <person name="Wing R.A."/>
            <person name="Meyers B.C."/>
            <person name="Yi K."/>
            <person name="Kong H."/>
            <person name="Lavrijsen P."/>
            <person name="Sunseri F."/>
            <person name="Falavigna A."/>
            <person name="Ye Y."/>
            <person name="Leebens-Mack J.H."/>
            <person name="Chen G."/>
        </authorList>
    </citation>
    <scope>NUCLEOTIDE SEQUENCE [LARGE SCALE GENOMIC DNA]</scope>
    <source>
        <strain evidence="7">cv. DH0086</strain>
    </source>
</reference>
<dbReference type="EMBL" id="CM007387">
    <property type="protein sequence ID" value="ONK63905.1"/>
    <property type="molecule type" value="Genomic_DNA"/>
</dbReference>
<dbReference type="SUPFAM" id="SSF54928">
    <property type="entry name" value="RNA-binding domain, RBD"/>
    <property type="match status" value="1"/>
</dbReference>
<organism evidence="6 7">
    <name type="scientific">Asparagus officinalis</name>
    <name type="common">Garden asparagus</name>
    <dbReference type="NCBI Taxonomy" id="4686"/>
    <lineage>
        <taxon>Eukaryota</taxon>
        <taxon>Viridiplantae</taxon>
        <taxon>Streptophyta</taxon>
        <taxon>Embryophyta</taxon>
        <taxon>Tracheophyta</taxon>
        <taxon>Spermatophyta</taxon>
        <taxon>Magnoliopsida</taxon>
        <taxon>Liliopsida</taxon>
        <taxon>Asparagales</taxon>
        <taxon>Asparagaceae</taxon>
        <taxon>Asparagoideae</taxon>
        <taxon>Asparagus</taxon>
    </lineage>
</organism>
<evidence type="ECO:0000259" key="5">
    <source>
        <dbReference type="PROSITE" id="PS50102"/>
    </source>
</evidence>
<dbReference type="GO" id="GO:0005654">
    <property type="term" value="C:nucleoplasm"/>
    <property type="evidence" value="ECO:0007669"/>
    <property type="project" value="TreeGrafter"/>
</dbReference>
<dbReference type="InterPro" id="IPR035979">
    <property type="entry name" value="RBD_domain_sf"/>
</dbReference>
<evidence type="ECO:0000256" key="4">
    <source>
        <dbReference type="SAM" id="MobiDB-lite"/>
    </source>
</evidence>
<dbReference type="Pfam" id="PF00076">
    <property type="entry name" value="RRM_1"/>
    <property type="match status" value="2"/>
</dbReference>
<dbReference type="PANTHER" id="PTHR48033:SF10">
    <property type="entry name" value="RNA-BINDING PROTEIN SQUID"/>
    <property type="match status" value="1"/>
</dbReference>
<feature type="region of interest" description="Disordered" evidence="4">
    <location>
        <begin position="1"/>
        <end position="40"/>
    </location>
</feature>
<dbReference type="PANTHER" id="PTHR48033">
    <property type="entry name" value="RNA-BINDING (RRM/RBD/RNP MOTIFS) FAMILY PROTEIN"/>
    <property type="match status" value="1"/>
</dbReference>
<evidence type="ECO:0000256" key="3">
    <source>
        <dbReference type="PROSITE-ProRule" id="PRU00176"/>
    </source>
</evidence>
<dbReference type="SMART" id="SM00360">
    <property type="entry name" value="RRM"/>
    <property type="match status" value="2"/>
</dbReference>